<keyword evidence="1" id="KW-0238">DNA-binding</keyword>
<comment type="caution">
    <text evidence="3">The sequence shown here is derived from an EMBL/GenBank/DDBJ whole genome shotgun (WGS) entry which is preliminary data.</text>
</comment>
<organism evidence="3 4">
    <name type="scientific">Nocardioides aurantiacus</name>
    <dbReference type="NCBI Taxonomy" id="86796"/>
    <lineage>
        <taxon>Bacteria</taxon>
        <taxon>Bacillati</taxon>
        <taxon>Actinomycetota</taxon>
        <taxon>Actinomycetes</taxon>
        <taxon>Propionibacteriales</taxon>
        <taxon>Nocardioidaceae</taxon>
        <taxon>Nocardioides</taxon>
    </lineage>
</organism>
<feature type="domain" description="HTH tetR-type" evidence="2">
    <location>
        <begin position="27"/>
        <end position="66"/>
    </location>
</feature>
<dbReference type="InterPro" id="IPR009057">
    <property type="entry name" value="Homeodomain-like_sf"/>
</dbReference>
<gene>
    <name evidence="3" type="ORF">EDD33_2100</name>
</gene>
<dbReference type="EMBL" id="RKHO01000001">
    <property type="protein sequence ID" value="ROR91234.1"/>
    <property type="molecule type" value="Genomic_DNA"/>
</dbReference>
<proteinExistence type="predicted"/>
<dbReference type="GO" id="GO:0003677">
    <property type="term" value="F:DNA binding"/>
    <property type="evidence" value="ECO:0007669"/>
    <property type="project" value="UniProtKB-KW"/>
</dbReference>
<dbReference type="Proteomes" id="UP000281738">
    <property type="component" value="Unassembled WGS sequence"/>
</dbReference>
<keyword evidence="4" id="KW-1185">Reference proteome</keyword>
<dbReference type="AlphaFoldDB" id="A0A3N2CVI0"/>
<dbReference type="SUPFAM" id="SSF46689">
    <property type="entry name" value="Homeodomain-like"/>
    <property type="match status" value="1"/>
</dbReference>
<dbReference type="Pfam" id="PF00440">
    <property type="entry name" value="TetR_N"/>
    <property type="match status" value="1"/>
</dbReference>
<evidence type="ECO:0000313" key="3">
    <source>
        <dbReference type="EMBL" id="ROR91234.1"/>
    </source>
</evidence>
<reference evidence="3 4" key="1">
    <citation type="submission" date="2018-11" db="EMBL/GenBank/DDBJ databases">
        <title>Sequencing the genomes of 1000 actinobacteria strains.</title>
        <authorList>
            <person name="Klenk H.-P."/>
        </authorList>
    </citation>
    <scope>NUCLEOTIDE SEQUENCE [LARGE SCALE GENOMIC DNA]</scope>
    <source>
        <strain evidence="3 4">DSM 12652</strain>
    </source>
</reference>
<evidence type="ECO:0000313" key="4">
    <source>
        <dbReference type="Proteomes" id="UP000281738"/>
    </source>
</evidence>
<evidence type="ECO:0000256" key="1">
    <source>
        <dbReference type="ARBA" id="ARBA00023125"/>
    </source>
</evidence>
<protein>
    <submittedName>
        <fullName evidence="3">TetR family transcriptional regulator</fullName>
    </submittedName>
</protein>
<dbReference type="Gene3D" id="1.10.357.10">
    <property type="entry name" value="Tetracycline Repressor, domain 2"/>
    <property type="match status" value="1"/>
</dbReference>
<dbReference type="InterPro" id="IPR001647">
    <property type="entry name" value="HTH_TetR"/>
</dbReference>
<sequence>MVRGIIEPVPHLIDGDERAAVLAAACDRILEQQGPAGLTVRAISRASGISTSSITHHLQDRERLVRVCAHVSATARTTVLTAAVIEHGPLGVLPRDHHDLPATRTWLGWLEVGRTDPSVGRWLQGPRRQQLAVLARSLDHRVPPSSLVGLEALVEGLRVSLCLPGSTLDVDAAQACLADRLLELTGSVVEPGRPWVAREDWAFPYVPGERRVSPYFVDS</sequence>
<name>A0A3N2CVI0_9ACTN</name>
<evidence type="ECO:0000259" key="2">
    <source>
        <dbReference type="Pfam" id="PF00440"/>
    </source>
</evidence>
<accession>A0A3N2CVI0</accession>